<dbReference type="HAMAP" id="MF_01660">
    <property type="entry name" value="MenH"/>
    <property type="match status" value="1"/>
</dbReference>
<feature type="compositionally biased region" description="Low complexity" evidence="10">
    <location>
        <begin position="574"/>
        <end position="614"/>
    </location>
</feature>
<evidence type="ECO:0000256" key="4">
    <source>
        <dbReference type="ARBA" id="ARBA00022842"/>
    </source>
</evidence>
<reference evidence="14" key="1">
    <citation type="submission" date="2010-10" db="EMBL/GenBank/DDBJ databases">
        <authorList>
            <consortium name="US DOE Joint Genome Institute (JGI-PGF)"/>
            <person name="Lucas S."/>
            <person name="Copeland A."/>
            <person name="Lapidus A."/>
            <person name="Bruce D."/>
            <person name="Goodwin L."/>
            <person name="Pitluck S."/>
            <person name="Kyrpides N."/>
            <person name="Mavromatis K."/>
            <person name="Detter J.C."/>
            <person name="Han C."/>
            <person name="Land M."/>
            <person name="Hauser L."/>
            <person name="Markowitz V."/>
            <person name="Cheng J.-F."/>
            <person name="Hugenholtz P."/>
            <person name="Woyke T."/>
            <person name="Wu D."/>
            <person name="Pukall R."/>
            <person name="Wahrenburg C."/>
            <person name="Brambilla E."/>
            <person name="Klenk H.-P."/>
            <person name="Eisen J.A."/>
        </authorList>
    </citation>
    <scope>NUCLEOTIDE SEQUENCE [LARGE SCALE GENOMIC DNA]</scope>
    <source>
        <strain evidence="14">DSM 13965</strain>
    </source>
</reference>
<feature type="compositionally biased region" description="Low complexity" evidence="10">
    <location>
        <begin position="963"/>
        <end position="980"/>
    </location>
</feature>
<comment type="similarity">
    <text evidence="8">Belongs to the TPP enzyme family. MenD subfamily.</text>
</comment>
<keyword evidence="5 8" id="KW-0786">Thiamine pyrophosphate</keyword>
<evidence type="ECO:0000256" key="5">
    <source>
        <dbReference type="ARBA" id="ARBA00023052"/>
    </source>
</evidence>
<dbReference type="SUPFAM" id="SSF53474">
    <property type="entry name" value="alpha/beta-Hydrolases"/>
    <property type="match status" value="1"/>
</dbReference>
<dbReference type="NCBIfam" id="TIGR03695">
    <property type="entry name" value="menH_SHCHC"/>
    <property type="match status" value="1"/>
</dbReference>
<dbReference type="InterPro" id="IPR004433">
    <property type="entry name" value="MenaQ_synth_MenD"/>
</dbReference>
<dbReference type="InterPro" id="IPR000073">
    <property type="entry name" value="AB_hydrolase_1"/>
</dbReference>
<dbReference type="EC" id="2.2.1.9" evidence="8"/>
<feature type="compositionally biased region" description="Low complexity" evidence="10">
    <location>
        <begin position="896"/>
        <end position="905"/>
    </location>
</feature>
<dbReference type="InterPro" id="IPR012001">
    <property type="entry name" value="Thiamin_PyroP_enz_TPP-bd_dom"/>
</dbReference>
<dbReference type="EC" id="4.2.99.20" evidence="9"/>
<dbReference type="eggNOG" id="COG1165">
    <property type="taxonomic scope" value="Bacteria"/>
</dbReference>
<dbReference type="Pfam" id="PF02776">
    <property type="entry name" value="TPP_enzyme_N"/>
    <property type="match status" value="1"/>
</dbReference>
<dbReference type="CDD" id="cd02009">
    <property type="entry name" value="TPP_SHCHC_synthase"/>
    <property type="match status" value="1"/>
</dbReference>
<evidence type="ECO:0000256" key="6">
    <source>
        <dbReference type="ARBA" id="ARBA00023211"/>
    </source>
</evidence>
<dbReference type="UniPathway" id="UPA01057">
    <property type="reaction ID" value="UER00164"/>
</dbReference>
<dbReference type="InterPro" id="IPR011766">
    <property type="entry name" value="TPP_enzyme_TPP-bd"/>
</dbReference>
<comment type="similarity">
    <text evidence="9">Belongs to the AB hydrolase superfamily. MenH family.</text>
</comment>
<feature type="region of interest" description="Disordered" evidence="10">
    <location>
        <begin position="1"/>
        <end position="49"/>
    </location>
</feature>
<dbReference type="Gene3D" id="3.40.50.1220">
    <property type="entry name" value="TPP-binding domain"/>
    <property type="match status" value="1"/>
</dbReference>
<keyword evidence="6 8" id="KW-0464">Manganese</keyword>
<dbReference type="InterPro" id="IPR029061">
    <property type="entry name" value="THDP-binding"/>
</dbReference>
<dbReference type="Pfam" id="PF02775">
    <property type="entry name" value="TPP_enzyme_C"/>
    <property type="match status" value="1"/>
</dbReference>
<keyword evidence="1 8" id="KW-0474">Menaquinone biosynthesis</keyword>
<dbReference type="UniPathway" id="UPA00079"/>
<evidence type="ECO:0000313" key="15">
    <source>
        <dbReference type="Proteomes" id="UP000005710"/>
    </source>
</evidence>
<accession>K6P392</accession>
<feature type="region of interest" description="Disordered" evidence="10">
    <location>
        <begin position="353"/>
        <end position="373"/>
    </location>
</feature>
<comment type="catalytic activity">
    <reaction evidence="9">
        <text>5-enolpyruvoyl-6-hydroxy-2-succinyl-cyclohex-3-ene-1-carboxylate = (1R,6R)-6-hydroxy-2-succinyl-cyclohexa-2,4-diene-1-carboxylate + pyruvate</text>
        <dbReference type="Rhea" id="RHEA:25597"/>
        <dbReference type="ChEBI" id="CHEBI:15361"/>
        <dbReference type="ChEBI" id="CHEBI:58689"/>
        <dbReference type="ChEBI" id="CHEBI:58818"/>
        <dbReference type="EC" id="4.2.99.20"/>
    </reaction>
</comment>
<comment type="subunit">
    <text evidence="9">Monomer.</text>
</comment>
<dbReference type="GO" id="GO:0030145">
    <property type="term" value="F:manganese ion binding"/>
    <property type="evidence" value="ECO:0007669"/>
    <property type="project" value="UniProtKB-UniRule"/>
</dbReference>
<dbReference type="Proteomes" id="UP000005710">
    <property type="component" value="Unassembled WGS sequence"/>
</dbReference>
<feature type="region of interest" description="Disordered" evidence="10">
    <location>
        <begin position="887"/>
        <end position="920"/>
    </location>
</feature>
<gene>
    <name evidence="8" type="primary">menD</name>
    <name evidence="9" type="synonym">menH</name>
    <name evidence="14" type="ORF">ThesuDRAFT_01242</name>
</gene>
<evidence type="ECO:0000256" key="2">
    <source>
        <dbReference type="ARBA" id="ARBA00022679"/>
    </source>
</evidence>
<dbReference type="Gene3D" id="3.40.50.1820">
    <property type="entry name" value="alpha/beta hydrolase"/>
    <property type="match status" value="1"/>
</dbReference>
<evidence type="ECO:0000256" key="3">
    <source>
        <dbReference type="ARBA" id="ARBA00022723"/>
    </source>
</evidence>
<dbReference type="PANTHER" id="PTHR42916:SF1">
    <property type="entry name" value="PROTEIN PHYLLO, CHLOROPLASTIC"/>
    <property type="match status" value="1"/>
</dbReference>
<feature type="compositionally biased region" description="Gly residues" evidence="10">
    <location>
        <begin position="28"/>
        <end position="43"/>
    </location>
</feature>
<feature type="compositionally biased region" description="Basic and acidic residues" evidence="10">
    <location>
        <begin position="563"/>
        <end position="572"/>
    </location>
</feature>
<proteinExistence type="inferred from homology"/>
<feature type="domain" description="Thiamine pyrophosphate enzyme N-terminal TPP-binding" evidence="13">
    <location>
        <begin position="100"/>
        <end position="211"/>
    </location>
</feature>
<sequence>MAEPVGAGPQGRREEPGAGRAGAAAGPAAGGAVAGASSGGGDAGSRTAGAWGAAGAAVPAGPAGSAGPSGPGAIAPAVAPGSAALGGPDRGRINLVWALALVDGLVSAGVEHVVVCPGSRSTPLALAAARHPGVRLWVQLDERSAAFFALGLGRATGRPAAVVATSGTAPANFYPAVIEARYGRVPLVVLSADRPHELREFGASQTVDQIHLYGRHAKWFADLPLPEDDPAARAYVTRTAVRAVTEALAAPAGPVHLNVPFREPLVPEAPVELWPAGQGASSHPAAVGGSAAAEAVGLMGGLAAVERRRAGGEPVGQRPSEREAVEAHLAGQVRPAGQAPLGAAARLAGAGHAQPLAGPWPARSRPAQPGPARPRLVEPRLGAGALTEAQAHELFGLLAGARRGLIVCGPLSPALAAAPGVGPAAGGPGGAPASPAEGPPLAVAVTRLAQRLGLPVLADPLSGVRCGSHVVPGPVPGPIIDAYDAFLRVPGLARALAPDVVLRLGGMPVSKPLAQFLERHPGAVQVVIDEGGWPDPSHGAALVVRADPVQACWQLAQLAAAHGGDEPARARQDQPAAGQGEPQALAGAAGEAAPGTETRRCAGTGAGAVAGTQTLRPPGTGAEAVAGTEPAGTGMASRAGGPPATRDQGALSSPGAAGSSTGFSSAIVPAGSAAAGGPAQPVPVPGDTLSPAGGSSWLGLWQRLNHIARQAMARQLARWDEPAEPRVAAELARLLPAGTLLFTGNSMPVRDVDTFFPAGPHPVRILANRGAAGIDGVVSTAAGVAAAGEGPVVLLLGDLSFYHDLNGLWAAARYGLPLVAVVVNNDGGGIFSFLAQSRLDPAEFEVLWGTPHGLDFRHAAALYGIPYRRVDTWDDFRAAVQEALDRARGGGGTGLPGAPAPGTLAERTGPADGSTPGPSIIEIRTNRQRNVDHHRQIWQAVAAALAEAGLAGAPPEAATARALEPAGDGAAAGSAPPAAEGRGGPGQEDPASRPAEVLAVAGGQVRAPGAGGKAPEPGVAPPAGGAQAGFVRVRGARYYVEAEGWPLRHHLELGPLLPALLPAGGSFRLPEPALLLHGFTGSTATWVGVWSQLAAAGPLLAVDLLGHGRSAAPAGPDRYRMEEQVADLVALLDRLGIGRVHLVGYSMGGRVALSLAAAAPERVASLVLESSSPGLADPAEREARRRSDEALARRIEEEGVGAFTRAWEELPLFAGLKDLDPAARASVRAARLAQRPRGLAGSLRGMGAGVQPPLWDRLPDLPMPVLCLAGAADAKYAALARTMAERIPRGRAVIVPGAGHTVHLEEPAAFVREVGAFWREHRP</sequence>
<dbReference type="GO" id="GO:0070205">
    <property type="term" value="F:2-succinyl-6-hydroxy-2,4-cyclohexadiene-1-carboxylate synthase activity"/>
    <property type="evidence" value="ECO:0007669"/>
    <property type="project" value="UniProtKB-UniRule"/>
</dbReference>
<dbReference type="GO" id="GO:0000287">
    <property type="term" value="F:magnesium ion binding"/>
    <property type="evidence" value="ECO:0007669"/>
    <property type="project" value="UniProtKB-UniRule"/>
</dbReference>
<dbReference type="InterPro" id="IPR022485">
    <property type="entry name" value="SHCHC_synthase_MenH"/>
</dbReference>
<dbReference type="PANTHER" id="PTHR42916">
    <property type="entry name" value="2-SUCCINYL-5-ENOLPYRUVYL-6-HYDROXY-3-CYCLOHEXENE-1-CARBOXYLATE SYNTHASE"/>
    <property type="match status" value="1"/>
</dbReference>
<protein>
    <recommendedName>
        <fullName evidence="8 9">Multifunctional fusion protein</fullName>
    </recommendedName>
    <domain>
        <recommendedName>
            <fullName evidence="8">2-succinyl-5-enolpyruvyl-6-hydroxy-3-cyclohexene-1-carboxylate synthase</fullName>
            <shortName evidence="8">SEPHCHC synthase</shortName>
            <ecNumber evidence="8">2.2.1.9</ecNumber>
        </recommendedName>
        <alternativeName>
            <fullName evidence="8">Menaquinone biosynthesis protein MenD</fullName>
        </alternativeName>
    </domain>
    <domain>
        <recommendedName>
            <fullName evidence="9">Putative 2-succinyl-6-hydroxy-2,4-cyclohexadiene-1-carboxylate synthase</fullName>
            <shortName evidence="9">SHCHC synthase</shortName>
            <ecNumber evidence="9">4.2.99.20</ecNumber>
        </recommendedName>
    </domain>
</protein>
<dbReference type="NCBIfam" id="TIGR00173">
    <property type="entry name" value="menD"/>
    <property type="match status" value="1"/>
</dbReference>
<dbReference type="PRINTS" id="PR00111">
    <property type="entry name" value="ABHYDROLASE"/>
</dbReference>
<dbReference type="SUPFAM" id="SSF52518">
    <property type="entry name" value="Thiamin diphosphate-binding fold (THDP-binding)"/>
    <property type="match status" value="2"/>
</dbReference>
<evidence type="ECO:0000256" key="1">
    <source>
        <dbReference type="ARBA" id="ARBA00022428"/>
    </source>
</evidence>
<evidence type="ECO:0000259" key="11">
    <source>
        <dbReference type="Pfam" id="PF00561"/>
    </source>
</evidence>
<comment type="function">
    <text evidence="9">Catalyzes a proton abstraction reaction that results in 2,5-elimination of pyruvate from 2-succinyl-5-enolpyruvyl-6-hydroxy-3-cyclohexene-1-carboxylate (SEPHCHC) and the formation of 2-succinyl-6-hydroxy-2,4-cyclohexadiene-1-carboxylate (SHCHC).</text>
</comment>
<keyword evidence="15" id="KW-1185">Reference proteome</keyword>
<dbReference type="CDD" id="cd07037">
    <property type="entry name" value="TPP_PYR_MenD"/>
    <property type="match status" value="1"/>
</dbReference>
<evidence type="ECO:0000259" key="12">
    <source>
        <dbReference type="Pfam" id="PF02775"/>
    </source>
</evidence>
<evidence type="ECO:0000259" key="13">
    <source>
        <dbReference type="Pfam" id="PF02776"/>
    </source>
</evidence>
<comment type="subunit">
    <text evidence="8">Homodimer.</text>
</comment>
<dbReference type="STRING" id="867903.ThesuDRAFT_01242"/>
<comment type="pathway">
    <text evidence="8">Quinol/quinone metabolism; 1,4-dihydroxy-2-naphthoate biosynthesis; 1,4-dihydroxy-2-naphthoate from chorismate: step 2/7.</text>
</comment>
<dbReference type="HOGENOM" id="CLU_006051_5_0_9"/>
<feature type="region of interest" description="Disordered" evidence="10">
    <location>
        <begin position="563"/>
        <end position="663"/>
    </location>
</feature>
<feature type="region of interest" description="Disordered" evidence="10">
    <location>
        <begin position="1005"/>
        <end position="1025"/>
    </location>
</feature>
<comment type="cofactor">
    <cofactor evidence="8">
        <name>Mg(2+)</name>
        <dbReference type="ChEBI" id="CHEBI:18420"/>
    </cofactor>
    <cofactor evidence="8">
        <name>Mn(2+)</name>
        <dbReference type="ChEBI" id="CHEBI:29035"/>
    </cofactor>
</comment>
<evidence type="ECO:0000256" key="8">
    <source>
        <dbReference type="HAMAP-Rule" id="MF_01659"/>
    </source>
</evidence>
<feature type="compositionally biased region" description="Low complexity" evidence="10">
    <location>
        <begin position="1013"/>
        <end position="1025"/>
    </location>
</feature>
<dbReference type="Gene3D" id="3.40.50.970">
    <property type="match status" value="2"/>
</dbReference>
<comment type="function">
    <text evidence="8">Catalyzes the thiamine diphosphate-dependent decarboxylation of 2-oxoglutarate and the subsequent addition of the resulting succinic semialdehyde-thiamine pyrophosphate anion to isochorismate to yield 2-succinyl-5-enolpyruvyl-6-hydroxy-3-cyclohexene-1-carboxylate (SEPHCHC).</text>
</comment>
<comment type="caution">
    <text evidence="14">The sequence shown here is derived from an EMBL/GenBank/DDBJ whole genome shotgun (WGS) entry which is preliminary data.</text>
</comment>
<dbReference type="EMBL" id="AENY02000002">
    <property type="protein sequence ID" value="EKP95490.1"/>
    <property type="molecule type" value="Genomic_DNA"/>
</dbReference>
<dbReference type="Pfam" id="PF00561">
    <property type="entry name" value="Abhydrolase_1"/>
    <property type="match status" value="1"/>
</dbReference>
<keyword evidence="3 8" id="KW-0479">Metal-binding</keyword>
<dbReference type="GO" id="GO:0009234">
    <property type="term" value="P:menaquinone biosynthetic process"/>
    <property type="evidence" value="ECO:0007669"/>
    <property type="project" value="UniProtKB-UniRule"/>
</dbReference>
<feature type="domain" description="Thiamine pyrophosphate enzyme TPP-binding" evidence="12">
    <location>
        <begin position="766"/>
        <end position="886"/>
    </location>
</feature>
<dbReference type="HAMAP" id="MF_01659">
    <property type="entry name" value="MenD"/>
    <property type="match status" value="1"/>
</dbReference>
<evidence type="ECO:0000256" key="9">
    <source>
        <dbReference type="HAMAP-Rule" id="MF_01660"/>
    </source>
</evidence>
<name>K6P392_9FIRM</name>
<evidence type="ECO:0000256" key="10">
    <source>
        <dbReference type="SAM" id="MobiDB-lite"/>
    </source>
</evidence>
<keyword evidence="2 8" id="KW-0808">Transferase</keyword>
<dbReference type="GO" id="GO:0030976">
    <property type="term" value="F:thiamine pyrophosphate binding"/>
    <property type="evidence" value="ECO:0007669"/>
    <property type="project" value="UniProtKB-UniRule"/>
</dbReference>
<evidence type="ECO:0000256" key="7">
    <source>
        <dbReference type="ARBA" id="ARBA00023239"/>
    </source>
</evidence>
<comment type="catalytic activity">
    <reaction evidence="8">
        <text>isochorismate + 2-oxoglutarate + H(+) = 5-enolpyruvoyl-6-hydroxy-2-succinyl-cyclohex-3-ene-1-carboxylate + CO2</text>
        <dbReference type="Rhea" id="RHEA:25593"/>
        <dbReference type="ChEBI" id="CHEBI:15378"/>
        <dbReference type="ChEBI" id="CHEBI:16526"/>
        <dbReference type="ChEBI" id="CHEBI:16810"/>
        <dbReference type="ChEBI" id="CHEBI:29780"/>
        <dbReference type="ChEBI" id="CHEBI:58818"/>
        <dbReference type="EC" id="2.2.1.9"/>
    </reaction>
</comment>
<keyword evidence="7 9" id="KW-0456">Lyase</keyword>
<dbReference type="GO" id="GO:0070204">
    <property type="term" value="F:2-succinyl-5-enolpyruvyl-6-hydroxy-3-cyclohexene-1-carboxylic-acid synthase activity"/>
    <property type="evidence" value="ECO:0007669"/>
    <property type="project" value="UniProtKB-UniRule"/>
</dbReference>
<organism evidence="14 15">
    <name type="scientific">Thermaerobacter subterraneus DSM 13965</name>
    <dbReference type="NCBI Taxonomy" id="867903"/>
    <lineage>
        <taxon>Bacteria</taxon>
        <taxon>Bacillati</taxon>
        <taxon>Bacillota</taxon>
        <taxon>Clostridia</taxon>
        <taxon>Eubacteriales</taxon>
        <taxon>Clostridiales Family XVII. Incertae Sedis</taxon>
        <taxon>Thermaerobacter</taxon>
    </lineage>
</organism>
<dbReference type="InterPro" id="IPR029058">
    <property type="entry name" value="AB_hydrolase_fold"/>
</dbReference>
<dbReference type="eggNOG" id="COG2267">
    <property type="taxonomic scope" value="Bacteria"/>
</dbReference>
<comment type="pathway">
    <text evidence="9">Quinol/quinone metabolism; 1,4-dihydroxy-2-naphthoate biosynthesis; 1,4-dihydroxy-2-naphthoate from chorismate: step 3/7.</text>
</comment>
<evidence type="ECO:0000313" key="14">
    <source>
        <dbReference type="EMBL" id="EKP95490.1"/>
    </source>
</evidence>
<feature type="region of interest" description="Disordered" evidence="10">
    <location>
        <begin position="963"/>
        <end position="992"/>
    </location>
</feature>
<reference evidence="14" key="2">
    <citation type="submission" date="2012-10" db="EMBL/GenBank/DDBJ databases">
        <title>Improved high-quality draft of Thermaerobacter subterraneus C21, DSM 13965.</title>
        <authorList>
            <consortium name="DOE Joint Genome Institute"/>
            <person name="Eisen J."/>
            <person name="Huntemann M."/>
            <person name="Wei C.-L."/>
            <person name="Han J."/>
            <person name="Detter J.C."/>
            <person name="Han C."/>
            <person name="Tapia R."/>
            <person name="Chen A."/>
            <person name="Kyrpides N."/>
            <person name="Mavromatis K."/>
            <person name="Markowitz V."/>
            <person name="Szeto E."/>
            <person name="Ivanova N."/>
            <person name="Mikhailova N."/>
            <person name="Ovchinnikova G."/>
            <person name="Pagani I."/>
            <person name="Pati A."/>
            <person name="Goodwin L."/>
            <person name="Nordberg H.P."/>
            <person name="Cantor M.N."/>
            <person name="Hua S.X."/>
            <person name="Woyke T."/>
            <person name="Eisen J."/>
            <person name="Klenk H.-P."/>
        </authorList>
    </citation>
    <scope>NUCLEOTIDE SEQUENCE [LARGE SCALE GENOMIC DNA]</scope>
    <source>
        <strain evidence="14">DSM 13965</strain>
    </source>
</reference>
<comment type="pathway">
    <text evidence="8">Quinol/quinone metabolism; menaquinone biosynthesis.</text>
</comment>
<feature type="domain" description="AB hydrolase-1" evidence="11">
    <location>
        <begin position="1074"/>
        <end position="1307"/>
    </location>
</feature>
<keyword evidence="4 8" id="KW-0460">Magnesium</keyword>
<comment type="cofactor">
    <cofactor evidence="8">
        <name>thiamine diphosphate</name>
        <dbReference type="ChEBI" id="CHEBI:58937"/>
    </cofactor>
    <text evidence="8">Binds 1 thiamine pyrophosphate per subunit.</text>
</comment>
<feature type="compositionally biased region" description="Low complexity" evidence="10">
    <location>
        <begin position="649"/>
        <end position="663"/>
    </location>
</feature>